<gene>
    <name evidence="3" type="primary">LOC118492899</name>
</gene>
<evidence type="ECO:0000256" key="2">
    <source>
        <dbReference type="SAM" id="Phobius"/>
    </source>
</evidence>
<dbReference type="SUPFAM" id="SSF49265">
    <property type="entry name" value="Fibronectin type III"/>
    <property type="match status" value="1"/>
</dbReference>
<dbReference type="GeneTree" id="ENSGT00940000162696"/>
<dbReference type="Ensembl" id="ENSSLUT00000043507.1">
    <property type="protein sequence ID" value="ENSSLUP00000042178.1"/>
    <property type="gene ID" value="ENSSLUG00000018695.1"/>
</dbReference>
<dbReference type="InterPro" id="IPR036116">
    <property type="entry name" value="FN3_sf"/>
</dbReference>
<evidence type="ECO:0000313" key="3">
    <source>
        <dbReference type="Ensembl" id="ENSSLUP00000042178.1"/>
    </source>
</evidence>
<evidence type="ECO:0000256" key="1">
    <source>
        <dbReference type="SAM" id="MobiDB-lite"/>
    </source>
</evidence>
<evidence type="ECO:0000313" key="4">
    <source>
        <dbReference type="Proteomes" id="UP000694568"/>
    </source>
</evidence>
<keyword evidence="2" id="KW-0472">Membrane</keyword>
<reference evidence="3" key="1">
    <citation type="submission" date="2025-08" db="UniProtKB">
        <authorList>
            <consortium name="Ensembl"/>
        </authorList>
    </citation>
    <scope>IDENTIFICATION</scope>
</reference>
<dbReference type="OrthoDB" id="8824963at2759"/>
<organism evidence="3 4">
    <name type="scientific">Sander lucioperca</name>
    <name type="common">Pike-perch</name>
    <name type="synonym">Perca lucioperca</name>
    <dbReference type="NCBI Taxonomy" id="283035"/>
    <lineage>
        <taxon>Eukaryota</taxon>
        <taxon>Metazoa</taxon>
        <taxon>Chordata</taxon>
        <taxon>Craniata</taxon>
        <taxon>Vertebrata</taxon>
        <taxon>Euteleostomi</taxon>
        <taxon>Actinopterygii</taxon>
        <taxon>Neopterygii</taxon>
        <taxon>Teleostei</taxon>
        <taxon>Neoteleostei</taxon>
        <taxon>Acanthomorphata</taxon>
        <taxon>Eupercaria</taxon>
        <taxon>Perciformes</taxon>
        <taxon>Percoidei</taxon>
        <taxon>Percidae</taxon>
        <taxon>Luciopercinae</taxon>
        <taxon>Sander</taxon>
    </lineage>
</organism>
<protein>
    <submittedName>
        <fullName evidence="3">Thiosulfate:glutathione sulfurtransferase-like</fullName>
    </submittedName>
</protein>
<proteinExistence type="predicted"/>
<dbReference type="RefSeq" id="XP_035858145.1">
    <property type="nucleotide sequence ID" value="XM_036002252.1"/>
</dbReference>
<name>A0A8C9ZVZ6_SANLU</name>
<feature type="region of interest" description="Disordered" evidence="1">
    <location>
        <begin position="1"/>
        <end position="35"/>
    </location>
</feature>
<dbReference type="Proteomes" id="UP000694568">
    <property type="component" value="Unplaced"/>
</dbReference>
<accession>A0A8C9ZVZ6</accession>
<reference evidence="3" key="2">
    <citation type="submission" date="2025-09" db="UniProtKB">
        <authorList>
            <consortium name="Ensembl"/>
        </authorList>
    </citation>
    <scope>IDENTIFICATION</scope>
</reference>
<dbReference type="GeneID" id="118492899"/>
<feature type="transmembrane region" description="Helical" evidence="2">
    <location>
        <begin position="282"/>
        <end position="304"/>
    </location>
</feature>
<dbReference type="AlphaFoldDB" id="A0A8C9ZVZ6"/>
<keyword evidence="2" id="KW-1133">Transmembrane helix</keyword>
<sequence length="330" mass="36282">MGKKTEAEHERVKWEGEALRGENEGVLRRGRGESERNNLKTVRAEDCSEYTVRADRVGTRKKKDLKYIHHHQTEMTSLCRNLAVLLLFLSASPLHHSHLSTHAASTFRPTTRPLIIALGSDDDYDDDYLDNYSSPPEVVHAVKTTLLQWEAQPCQYNPCLENQEPCEQISAKTGCLCPGVSGVSEPPHAPIIQVLRPISEGDDRGKIEVQWCAPSSVVSGYRVVIEGSEALEFGEVSRRGLVGSLEVGTKVCVEAVNSAGHSPTSEFSCKRYTPPEFSEHKLFAGIIGGGVALLLLIIAAVILWNHQMRKKAKRDSADGLGNPSYTVGTL</sequence>
<keyword evidence="4" id="KW-1185">Reference proteome</keyword>
<keyword evidence="2" id="KW-0812">Transmembrane</keyword>